<keyword evidence="3" id="KW-1185">Reference proteome</keyword>
<dbReference type="EMBL" id="QRBI01000145">
    <property type="protein sequence ID" value="RMC00011.1"/>
    <property type="molecule type" value="Genomic_DNA"/>
</dbReference>
<proteinExistence type="predicted"/>
<accession>A0A3M0JI63</accession>
<evidence type="ECO:0000256" key="1">
    <source>
        <dbReference type="SAM" id="MobiDB-lite"/>
    </source>
</evidence>
<feature type="region of interest" description="Disordered" evidence="1">
    <location>
        <begin position="39"/>
        <end position="71"/>
    </location>
</feature>
<feature type="region of interest" description="Disordered" evidence="1">
    <location>
        <begin position="1"/>
        <end position="23"/>
    </location>
</feature>
<comment type="caution">
    <text evidence="2">The sequence shown here is derived from an EMBL/GenBank/DDBJ whole genome shotgun (WGS) entry which is preliminary data.</text>
</comment>
<gene>
    <name evidence="2" type="ORF">DUI87_23419</name>
</gene>
<protein>
    <submittedName>
        <fullName evidence="2">Uncharacterized protein</fullName>
    </submittedName>
</protein>
<evidence type="ECO:0000313" key="3">
    <source>
        <dbReference type="Proteomes" id="UP000269221"/>
    </source>
</evidence>
<organism evidence="2 3">
    <name type="scientific">Hirundo rustica rustica</name>
    <dbReference type="NCBI Taxonomy" id="333673"/>
    <lineage>
        <taxon>Eukaryota</taxon>
        <taxon>Metazoa</taxon>
        <taxon>Chordata</taxon>
        <taxon>Craniata</taxon>
        <taxon>Vertebrata</taxon>
        <taxon>Euteleostomi</taxon>
        <taxon>Archelosauria</taxon>
        <taxon>Archosauria</taxon>
        <taxon>Dinosauria</taxon>
        <taxon>Saurischia</taxon>
        <taxon>Theropoda</taxon>
        <taxon>Coelurosauria</taxon>
        <taxon>Aves</taxon>
        <taxon>Neognathae</taxon>
        <taxon>Neoaves</taxon>
        <taxon>Telluraves</taxon>
        <taxon>Australaves</taxon>
        <taxon>Passeriformes</taxon>
        <taxon>Sylvioidea</taxon>
        <taxon>Hirundinidae</taxon>
        <taxon>Hirundo</taxon>
    </lineage>
</organism>
<reference evidence="2 3" key="1">
    <citation type="submission" date="2018-07" db="EMBL/GenBank/DDBJ databases">
        <title>A high quality draft genome assembly of the barn swallow (H. rustica rustica).</title>
        <authorList>
            <person name="Formenti G."/>
            <person name="Chiara M."/>
            <person name="Poveda L."/>
            <person name="Francoijs K.-J."/>
            <person name="Bonisoli-Alquati A."/>
            <person name="Canova L."/>
            <person name="Gianfranceschi L."/>
            <person name="Horner D.S."/>
            <person name="Saino N."/>
        </authorList>
    </citation>
    <scope>NUCLEOTIDE SEQUENCE [LARGE SCALE GENOMIC DNA]</scope>
    <source>
        <strain evidence="2">Chelidonia</strain>
        <tissue evidence="2">Blood</tissue>
    </source>
</reference>
<evidence type="ECO:0000313" key="2">
    <source>
        <dbReference type="EMBL" id="RMC00011.1"/>
    </source>
</evidence>
<name>A0A3M0JI63_HIRRU</name>
<feature type="compositionally biased region" description="Polar residues" evidence="1">
    <location>
        <begin position="1"/>
        <end position="17"/>
    </location>
</feature>
<dbReference type="AlphaFoldDB" id="A0A3M0JI63"/>
<dbReference type="Proteomes" id="UP000269221">
    <property type="component" value="Unassembled WGS sequence"/>
</dbReference>
<sequence>MLGEAWSQSTSRETVNQDLPPPLNKTIFSSARLAALEQPQDSRAWTARHRLSEQGPGKRQKRLAKPCQEMSKNPVNPSLLLIRVAEGRERLIASDNGIKRTSRILSSKISSHKDWVVMRVIKDRYGIFAD</sequence>